<evidence type="ECO:0000313" key="2">
    <source>
        <dbReference type="EMBL" id="KHK66547.1"/>
    </source>
</evidence>
<organism evidence="2 3">
    <name type="scientific">Pseudomonas frederiksbergensis</name>
    <dbReference type="NCBI Taxonomy" id="104087"/>
    <lineage>
        <taxon>Bacteria</taxon>
        <taxon>Pseudomonadati</taxon>
        <taxon>Pseudomonadota</taxon>
        <taxon>Gammaproteobacteria</taxon>
        <taxon>Pseudomonadales</taxon>
        <taxon>Pseudomonadaceae</taxon>
        <taxon>Pseudomonas</taxon>
    </lineage>
</organism>
<dbReference type="SUPFAM" id="SSF52096">
    <property type="entry name" value="ClpP/crotonase"/>
    <property type="match status" value="1"/>
</dbReference>
<dbReference type="AlphaFoldDB" id="A0A0B1ZAW4"/>
<reference evidence="3" key="1">
    <citation type="submission" date="2015-03" db="EMBL/GenBank/DDBJ databases">
        <title>Pseudomonas frederiksbergensis hydrocarbon degrader.</title>
        <authorList>
            <person name="Brown L.M."/>
            <person name="Ruiz O.N."/>
            <person name="Mueller S."/>
            <person name="Gunasekera T.S."/>
        </authorList>
    </citation>
    <scope>NUCLEOTIDE SEQUENCE [LARGE SCALE GENOMIC DNA]</scope>
    <source>
        <strain evidence="3">SI8</strain>
    </source>
</reference>
<dbReference type="OrthoDB" id="9777711at2"/>
<dbReference type="Gene3D" id="3.90.226.10">
    <property type="entry name" value="2-enoyl-CoA Hydratase, Chain A, domain 1"/>
    <property type="match status" value="1"/>
</dbReference>
<dbReference type="PANTHER" id="PTHR43459:SF1">
    <property type="entry name" value="EG:BACN32G11.4 PROTEIN"/>
    <property type="match status" value="1"/>
</dbReference>
<gene>
    <name evidence="2" type="ORF">JZ00_01550</name>
</gene>
<dbReference type="CDD" id="cd06558">
    <property type="entry name" value="crotonase-like"/>
    <property type="match status" value="1"/>
</dbReference>
<evidence type="ECO:0000256" key="1">
    <source>
        <dbReference type="ARBA" id="ARBA00005254"/>
    </source>
</evidence>
<accession>A0A0B1ZAW4</accession>
<proteinExistence type="inferred from homology"/>
<dbReference type="InterPro" id="IPR014748">
    <property type="entry name" value="Enoyl-CoA_hydra_C"/>
</dbReference>
<dbReference type="EC" id="4.2.1.17" evidence="2"/>
<comment type="caution">
    <text evidence="2">The sequence shown here is derived from an EMBL/GenBank/DDBJ whole genome shotgun (WGS) entry which is preliminary data.</text>
</comment>
<dbReference type="Proteomes" id="UP000030949">
    <property type="component" value="Unassembled WGS sequence"/>
</dbReference>
<dbReference type="EMBL" id="JQGJ01000001">
    <property type="protein sequence ID" value="KHK66547.1"/>
    <property type="molecule type" value="Genomic_DNA"/>
</dbReference>
<dbReference type="NCBIfam" id="NF006699">
    <property type="entry name" value="PRK09245.1"/>
    <property type="match status" value="1"/>
</dbReference>
<dbReference type="PANTHER" id="PTHR43459">
    <property type="entry name" value="ENOYL-COA HYDRATASE"/>
    <property type="match status" value="1"/>
</dbReference>
<protein>
    <submittedName>
        <fullName evidence="2">Enoyl-CoA hydratase</fullName>
        <ecNumber evidence="2">4.2.1.17</ecNumber>
    </submittedName>
</protein>
<comment type="similarity">
    <text evidence="1">Belongs to the enoyl-CoA hydratase/isomerase family.</text>
</comment>
<evidence type="ECO:0000313" key="3">
    <source>
        <dbReference type="Proteomes" id="UP000030949"/>
    </source>
</evidence>
<dbReference type="RefSeq" id="WP_039588609.1">
    <property type="nucleotide sequence ID" value="NZ_JQGJ02000002.1"/>
</dbReference>
<dbReference type="Pfam" id="PF00378">
    <property type="entry name" value="ECH_1"/>
    <property type="match status" value="1"/>
</dbReference>
<dbReference type="InterPro" id="IPR029045">
    <property type="entry name" value="ClpP/crotonase-like_dom_sf"/>
</dbReference>
<name>A0A0B1ZAW4_9PSED</name>
<keyword evidence="2" id="KW-0456">Lyase</keyword>
<dbReference type="InterPro" id="IPR001753">
    <property type="entry name" value="Enoyl-CoA_hydra/iso"/>
</dbReference>
<dbReference type="Gene3D" id="1.10.12.10">
    <property type="entry name" value="Lyase 2-enoyl-coa Hydratase, Chain A, domain 2"/>
    <property type="match status" value="1"/>
</dbReference>
<sequence>MSNFLQIEREDGIVTVRMNHPDTRNALTTPEQIQEFVDLCAELRRDKSARVMVLTGNGSAFCAGGNVKDMHERGGIFAGSPYELRNTYRDGIQRIPLAIYELDIPVIAAVNGPAIGAGLDLACMCDIRLAAPKAIFAESFVRLGIVPGDGGAWLLPRIIGIPKASLMAFSGDAIDAAKALEWGLVEQVCTHETLQTEAQALARRIASNPGHALRLCKRLLREGQHMRLDSLLELSAAYQALAHHTEDHQEAVAAFVDKRDPDYQDR</sequence>
<dbReference type="GO" id="GO:0004300">
    <property type="term" value="F:enoyl-CoA hydratase activity"/>
    <property type="evidence" value="ECO:0007669"/>
    <property type="project" value="UniProtKB-EC"/>
</dbReference>